<dbReference type="InterPro" id="IPR023811">
    <property type="entry name" value="CHP04076"/>
</dbReference>
<dbReference type="RefSeq" id="WP_161709416.1">
    <property type="nucleotide sequence ID" value="NZ_JAABLQ010000002.1"/>
</dbReference>
<evidence type="ECO:0000313" key="3">
    <source>
        <dbReference type="Proteomes" id="UP000586722"/>
    </source>
</evidence>
<dbReference type="NCBIfam" id="TIGR04076">
    <property type="entry name" value="TIGR04076 family protein"/>
    <property type="match status" value="1"/>
</dbReference>
<feature type="region of interest" description="Disordered" evidence="1">
    <location>
        <begin position="122"/>
        <end position="151"/>
    </location>
</feature>
<proteinExistence type="predicted"/>
<accession>A0A7X5F573</accession>
<feature type="region of interest" description="Disordered" evidence="1">
    <location>
        <begin position="1"/>
        <end position="23"/>
    </location>
</feature>
<comment type="caution">
    <text evidence="2">The sequence shown here is derived from an EMBL/GenBank/DDBJ whole genome shotgun (WGS) entry which is preliminary data.</text>
</comment>
<keyword evidence="3" id="KW-1185">Reference proteome</keyword>
<dbReference type="EMBL" id="JAABLQ010000002">
    <property type="protein sequence ID" value="NBN79957.1"/>
    <property type="molecule type" value="Genomic_DNA"/>
</dbReference>
<sequence>MADNKAGAAGDPERDGGTAGAGPARAAADDGFWLYDLKVETVLDGRTPVCRHIEGESFRVEGEALVFEPGQRVSMYALAAVLPLLPAKQRETSPHDWMSTDAEVACPDPHCGGRFRITRTGKRRFSHSETTGLPEARDTPYWKKAEGGPDE</sequence>
<organism evidence="2 3">
    <name type="scientific">Pannonibacter tanglangensis</name>
    <dbReference type="NCBI Taxonomy" id="2750084"/>
    <lineage>
        <taxon>Bacteria</taxon>
        <taxon>Pseudomonadati</taxon>
        <taxon>Pseudomonadota</taxon>
        <taxon>Alphaproteobacteria</taxon>
        <taxon>Hyphomicrobiales</taxon>
        <taxon>Stappiaceae</taxon>
        <taxon>Pannonibacter</taxon>
    </lineage>
</organism>
<evidence type="ECO:0000313" key="2">
    <source>
        <dbReference type="EMBL" id="NBN79957.1"/>
    </source>
</evidence>
<dbReference type="AlphaFoldDB" id="A0A7X5F573"/>
<gene>
    <name evidence="2" type="ORF">GWI72_16895</name>
</gene>
<name>A0A7X5F573_9HYPH</name>
<feature type="compositionally biased region" description="Basic and acidic residues" evidence="1">
    <location>
        <begin position="135"/>
        <end position="151"/>
    </location>
</feature>
<reference evidence="3" key="1">
    <citation type="submission" date="2020-01" db="EMBL/GenBank/DDBJ databases">
        <authorList>
            <person name="Fang Y."/>
            <person name="Sun R."/>
            <person name="Nie L."/>
            <person name="He J."/>
            <person name="Hao L."/>
            <person name="Wang L."/>
            <person name="Su S."/>
            <person name="Lv E."/>
            <person name="Zhang Z."/>
            <person name="Xie R."/>
            <person name="Liu H."/>
        </authorList>
    </citation>
    <scope>NUCLEOTIDE SEQUENCE [LARGE SCALE GENOMIC DNA]</scope>
    <source>
        <strain evidence="3">XCT-53</strain>
    </source>
</reference>
<dbReference type="Proteomes" id="UP000586722">
    <property type="component" value="Unassembled WGS sequence"/>
</dbReference>
<protein>
    <submittedName>
        <fullName evidence="2">TIGR04076 family protein</fullName>
    </submittedName>
</protein>
<evidence type="ECO:0000256" key="1">
    <source>
        <dbReference type="SAM" id="MobiDB-lite"/>
    </source>
</evidence>